<dbReference type="AlphaFoldDB" id="A0A9Q3ELG5"/>
<organism evidence="1 2">
    <name type="scientific">Austropuccinia psidii MF-1</name>
    <dbReference type="NCBI Taxonomy" id="1389203"/>
    <lineage>
        <taxon>Eukaryota</taxon>
        <taxon>Fungi</taxon>
        <taxon>Dikarya</taxon>
        <taxon>Basidiomycota</taxon>
        <taxon>Pucciniomycotina</taxon>
        <taxon>Pucciniomycetes</taxon>
        <taxon>Pucciniales</taxon>
        <taxon>Sphaerophragmiaceae</taxon>
        <taxon>Austropuccinia</taxon>
    </lineage>
</organism>
<gene>
    <name evidence="1" type="ORF">O181_060970</name>
</gene>
<protein>
    <submittedName>
        <fullName evidence="1">Uncharacterized protein</fullName>
    </submittedName>
</protein>
<sequence length="256" mass="31142">MQIRDKIIHIESIIDFQLGKFDKKSKELTSNIIYLRNNDRTFTEWCRVADMRLESISNTCDRIERKCQVKNDKLENHIDEKLIILNEHLLEIVDNTKRFATHLARSDSESQKLKNEINAHVDQIHKNYEPNLHIPRHSTPFNKENLLVKETLTPFLRENLISERDIPKLEEWTKFSGEGEYCHIELIIVIYMLKERFNIPNEMIFWRLNSFFTQTSMKWYHKLRQECGKHDWLLWKYERITKWANNSWRFIMENDF</sequence>
<accession>A0A9Q3ELG5</accession>
<dbReference type="EMBL" id="AVOT02028684">
    <property type="protein sequence ID" value="MBW0521255.1"/>
    <property type="molecule type" value="Genomic_DNA"/>
</dbReference>
<reference evidence="1" key="1">
    <citation type="submission" date="2021-03" db="EMBL/GenBank/DDBJ databases">
        <title>Draft genome sequence of rust myrtle Austropuccinia psidii MF-1, a brazilian biotype.</title>
        <authorList>
            <person name="Quecine M.C."/>
            <person name="Pachon D.M.R."/>
            <person name="Bonatelli M.L."/>
            <person name="Correr F.H."/>
            <person name="Franceschini L.M."/>
            <person name="Leite T.F."/>
            <person name="Margarido G.R.A."/>
            <person name="Almeida C.A."/>
            <person name="Ferrarezi J.A."/>
            <person name="Labate C.A."/>
        </authorList>
    </citation>
    <scope>NUCLEOTIDE SEQUENCE</scope>
    <source>
        <strain evidence="1">MF-1</strain>
    </source>
</reference>
<comment type="caution">
    <text evidence="1">The sequence shown here is derived from an EMBL/GenBank/DDBJ whole genome shotgun (WGS) entry which is preliminary data.</text>
</comment>
<keyword evidence="2" id="KW-1185">Reference proteome</keyword>
<name>A0A9Q3ELG5_9BASI</name>
<evidence type="ECO:0000313" key="1">
    <source>
        <dbReference type="EMBL" id="MBW0521255.1"/>
    </source>
</evidence>
<proteinExistence type="predicted"/>
<evidence type="ECO:0000313" key="2">
    <source>
        <dbReference type="Proteomes" id="UP000765509"/>
    </source>
</evidence>
<dbReference type="Proteomes" id="UP000765509">
    <property type="component" value="Unassembled WGS sequence"/>
</dbReference>